<dbReference type="EMBL" id="MJFZ01000447">
    <property type="protein sequence ID" value="RAW29120.1"/>
    <property type="molecule type" value="Genomic_DNA"/>
</dbReference>
<dbReference type="AlphaFoldDB" id="A0A329RXR4"/>
<dbReference type="Proteomes" id="UP000774804">
    <property type="component" value="Unassembled WGS sequence"/>
</dbReference>
<dbReference type="VEuPathDB" id="FungiDB:PC110_g14511"/>
<keyword evidence="7" id="KW-1185">Reference proteome</keyword>
<sequence>MDRMPVSFCERPLVRKNAKMEPISAATLQKYLDALYGHIREVIATTLPDKFGIALDALTTGGRHYFAIMAVFDDPSAAQPKQRNPNYDESIQCLTRRFVLLEFCPVGDEEDLSAQSLFDLIADTLSTYNWPWESALF</sequence>
<dbReference type="PANTHER" id="PTHR40866:SF1">
    <property type="entry name" value="BED-TYPE DOMAIN-CONTAINING PROTEIN"/>
    <property type="match status" value="1"/>
</dbReference>
<evidence type="ECO:0000313" key="6">
    <source>
        <dbReference type="EMBL" id="RAW29120.1"/>
    </source>
</evidence>
<dbReference type="Proteomes" id="UP000735874">
    <property type="component" value="Unassembled WGS sequence"/>
</dbReference>
<evidence type="ECO:0000313" key="2">
    <source>
        <dbReference type="EMBL" id="KAG2904795.1"/>
    </source>
</evidence>
<protein>
    <submittedName>
        <fullName evidence="6">Uncharacterized protein</fullName>
    </submittedName>
</protein>
<dbReference type="PANTHER" id="PTHR40866">
    <property type="entry name" value="BED-TYPE DOMAIN-CONTAINING PROTEIN"/>
    <property type="match status" value="1"/>
</dbReference>
<proteinExistence type="predicted"/>
<evidence type="ECO:0000313" key="7">
    <source>
        <dbReference type="Proteomes" id="UP000251314"/>
    </source>
</evidence>
<dbReference type="OrthoDB" id="103965at2759"/>
<evidence type="ECO:0000313" key="4">
    <source>
        <dbReference type="EMBL" id="KAG2973797.1"/>
    </source>
</evidence>
<dbReference type="Proteomes" id="UP000697107">
    <property type="component" value="Unassembled WGS sequence"/>
</dbReference>
<reference evidence="1" key="2">
    <citation type="submission" date="2018-10" db="EMBL/GenBank/DDBJ databases">
        <title>Effector identification in a new, highly contiguous assembly of the strawberry crown rot pathogen Phytophthora cactorum.</title>
        <authorList>
            <person name="Armitage A.D."/>
            <person name="Nellist C.F."/>
            <person name="Bates H."/>
            <person name="Vickerstaff R.J."/>
            <person name="Harrison R.J."/>
        </authorList>
    </citation>
    <scope>NUCLEOTIDE SEQUENCE</scope>
    <source>
        <strain evidence="1">15-7</strain>
        <strain evidence="2">4032</strain>
        <strain evidence="3">4040</strain>
        <strain evidence="4">P415</strain>
        <strain evidence="5">P421</strain>
    </source>
</reference>
<dbReference type="EMBL" id="RCMK01000689">
    <property type="protein sequence ID" value="KAG2916131.1"/>
    <property type="molecule type" value="Genomic_DNA"/>
</dbReference>
<evidence type="ECO:0000313" key="5">
    <source>
        <dbReference type="EMBL" id="KAG3214444.1"/>
    </source>
</evidence>
<dbReference type="EMBL" id="RCMV01000638">
    <property type="protein sequence ID" value="KAG3214444.1"/>
    <property type="molecule type" value="Genomic_DNA"/>
</dbReference>
<accession>A0A329RXR4</accession>
<dbReference type="Proteomes" id="UP000251314">
    <property type="component" value="Unassembled WGS sequence"/>
</dbReference>
<dbReference type="Proteomes" id="UP000760860">
    <property type="component" value="Unassembled WGS sequence"/>
</dbReference>
<gene>
    <name evidence="6" type="ORF">PC110_g14511</name>
    <name evidence="1" type="ORF">PC113_g15471</name>
    <name evidence="2" type="ORF">PC115_g14835</name>
    <name evidence="3" type="ORF">PC117_g17836</name>
    <name evidence="4" type="ORF">PC118_g14912</name>
    <name evidence="5" type="ORF">PC129_g14635</name>
</gene>
<evidence type="ECO:0000313" key="3">
    <source>
        <dbReference type="EMBL" id="KAG2916131.1"/>
    </source>
</evidence>
<comment type="caution">
    <text evidence="6">The sequence shown here is derived from an EMBL/GenBank/DDBJ whole genome shotgun (WGS) entry which is preliminary data.</text>
</comment>
<dbReference type="Proteomes" id="UP000736787">
    <property type="component" value="Unassembled WGS sequence"/>
</dbReference>
<dbReference type="EMBL" id="RCML01000560">
    <property type="protein sequence ID" value="KAG2973797.1"/>
    <property type="molecule type" value="Genomic_DNA"/>
</dbReference>
<name>A0A329RXR4_9STRA</name>
<organism evidence="6 7">
    <name type="scientific">Phytophthora cactorum</name>
    <dbReference type="NCBI Taxonomy" id="29920"/>
    <lineage>
        <taxon>Eukaryota</taxon>
        <taxon>Sar</taxon>
        <taxon>Stramenopiles</taxon>
        <taxon>Oomycota</taxon>
        <taxon>Peronosporomycetes</taxon>
        <taxon>Peronosporales</taxon>
        <taxon>Peronosporaceae</taxon>
        <taxon>Phytophthora</taxon>
    </lineage>
</organism>
<dbReference type="EMBL" id="RCMI01000581">
    <property type="protein sequence ID" value="KAG2904795.1"/>
    <property type="molecule type" value="Genomic_DNA"/>
</dbReference>
<evidence type="ECO:0000313" key="1">
    <source>
        <dbReference type="EMBL" id="KAG2851942.1"/>
    </source>
</evidence>
<dbReference type="EMBL" id="RCMG01000573">
    <property type="protein sequence ID" value="KAG2851942.1"/>
    <property type="molecule type" value="Genomic_DNA"/>
</dbReference>
<reference evidence="6 7" key="1">
    <citation type="submission" date="2018-01" db="EMBL/GenBank/DDBJ databases">
        <title>Draft genome of the strawberry crown rot pathogen Phytophthora cactorum.</title>
        <authorList>
            <person name="Armitage A.D."/>
            <person name="Lysoe E."/>
            <person name="Nellist C.F."/>
            <person name="Harrison R.J."/>
            <person name="Brurberg M.B."/>
        </authorList>
    </citation>
    <scope>NUCLEOTIDE SEQUENCE [LARGE SCALE GENOMIC DNA]</scope>
    <source>
        <strain evidence="6 7">10300</strain>
    </source>
</reference>